<dbReference type="STRING" id="92696.A0A4R0RYI1"/>
<evidence type="ECO:0000313" key="2">
    <source>
        <dbReference type="Proteomes" id="UP000292702"/>
    </source>
</evidence>
<organism evidence="1 2">
    <name type="scientific">Steccherinum ochraceum</name>
    <dbReference type="NCBI Taxonomy" id="92696"/>
    <lineage>
        <taxon>Eukaryota</taxon>
        <taxon>Fungi</taxon>
        <taxon>Dikarya</taxon>
        <taxon>Basidiomycota</taxon>
        <taxon>Agaricomycotina</taxon>
        <taxon>Agaricomycetes</taxon>
        <taxon>Polyporales</taxon>
        <taxon>Steccherinaceae</taxon>
        <taxon>Steccherinum</taxon>
    </lineage>
</organism>
<dbReference type="InterPro" id="IPR032675">
    <property type="entry name" value="LRR_dom_sf"/>
</dbReference>
<gene>
    <name evidence="1" type="ORF">EIP91_007894</name>
</gene>
<keyword evidence="2" id="KW-1185">Reference proteome</keyword>
<sequence>MTCQDRGLDPSILGAPQELVGCSQATLASAAAPCSRCATPNVVLGMRVVPAEVRDHIIDQLRTDRTSLEACSLTCHAWLPRARHHLFKSVKVDRCCRGESFKALIDGSPTIARHIRHVELSGARSGTGSWWSGDDRYARLSGWWPTLGQRMQRQGGTDSLEIAEWLRTILPKSITALNRVTRLTLTSLHISADVAEALKPHFVGVVELVINGCQGLSFSDFLQLRSAIPQVRSIRVVEARWLPHAGIAPEPTTHGNVHVTTLEFSRKIDIVTVFDFLVRTGRHAKLTSLSCFVTSHASAKALKNMLDTLGSNLEHLGIGFSDVRDPTEILRSCDLTLISSTGLRSIRISCATTERFSTYRISLSWILHILSRVASPVIHEIVFYIPQRDLSALNLDGLIAVFSHSRYRSLQRIVFDVELSHAQNVLHDDEVRTRLSVLNRSLKFNAICR</sequence>
<evidence type="ECO:0008006" key="3">
    <source>
        <dbReference type="Google" id="ProtNLM"/>
    </source>
</evidence>
<proteinExistence type="predicted"/>
<dbReference type="EMBL" id="RWJN01000043">
    <property type="protein sequence ID" value="TCD69338.1"/>
    <property type="molecule type" value="Genomic_DNA"/>
</dbReference>
<evidence type="ECO:0000313" key="1">
    <source>
        <dbReference type="EMBL" id="TCD69338.1"/>
    </source>
</evidence>
<dbReference type="AlphaFoldDB" id="A0A4R0RYI1"/>
<comment type="caution">
    <text evidence="1">The sequence shown here is derived from an EMBL/GenBank/DDBJ whole genome shotgun (WGS) entry which is preliminary data.</text>
</comment>
<reference evidence="1 2" key="1">
    <citation type="submission" date="2018-11" db="EMBL/GenBank/DDBJ databases">
        <title>Genome assembly of Steccherinum ochraceum LE-BIN_3174, the white-rot fungus of the Steccherinaceae family (The Residual Polyporoid clade, Polyporales, Basidiomycota).</title>
        <authorList>
            <person name="Fedorova T.V."/>
            <person name="Glazunova O.A."/>
            <person name="Landesman E.O."/>
            <person name="Moiseenko K.V."/>
            <person name="Psurtseva N.V."/>
            <person name="Savinova O.S."/>
            <person name="Shakhova N.V."/>
            <person name="Tyazhelova T.V."/>
            <person name="Vasina D.V."/>
        </authorList>
    </citation>
    <scope>NUCLEOTIDE SEQUENCE [LARGE SCALE GENOMIC DNA]</scope>
    <source>
        <strain evidence="1 2">LE-BIN_3174</strain>
    </source>
</reference>
<dbReference type="Proteomes" id="UP000292702">
    <property type="component" value="Unassembled WGS sequence"/>
</dbReference>
<name>A0A4R0RYI1_9APHY</name>
<dbReference type="Gene3D" id="3.80.10.10">
    <property type="entry name" value="Ribonuclease Inhibitor"/>
    <property type="match status" value="1"/>
</dbReference>
<protein>
    <recommendedName>
        <fullName evidence="3">F-box domain-containing protein</fullName>
    </recommendedName>
</protein>
<dbReference type="OrthoDB" id="2724825at2759"/>
<accession>A0A4R0RYI1</accession>